<feature type="region of interest" description="Disordered" evidence="1">
    <location>
        <begin position="91"/>
        <end position="114"/>
    </location>
</feature>
<evidence type="ECO:0000313" key="2">
    <source>
        <dbReference type="EMBL" id="PYE80817.1"/>
    </source>
</evidence>
<organism evidence="2 3">
    <name type="scientific">Pseudoroseicyclus aestuarii</name>
    <dbReference type="NCBI Taxonomy" id="1795041"/>
    <lineage>
        <taxon>Bacteria</taxon>
        <taxon>Pseudomonadati</taxon>
        <taxon>Pseudomonadota</taxon>
        <taxon>Alphaproteobacteria</taxon>
        <taxon>Rhodobacterales</taxon>
        <taxon>Paracoccaceae</taxon>
        <taxon>Pseudoroseicyclus</taxon>
    </lineage>
</organism>
<dbReference type="AlphaFoldDB" id="A0A318SYL8"/>
<protein>
    <recommendedName>
        <fullName evidence="4">HK97 gp10 family phage protein</fullName>
    </recommendedName>
</protein>
<dbReference type="EMBL" id="QJTE01000011">
    <property type="protein sequence ID" value="PYE80817.1"/>
    <property type="molecule type" value="Genomic_DNA"/>
</dbReference>
<accession>A0A318SYL8</accession>
<feature type="compositionally biased region" description="Basic residues" evidence="1">
    <location>
        <begin position="91"/>
        <end position="107"/>
    </location>
</feature>
<keyword evidence="3" id="KW-1185">Reference proteome</keyword>
<evidence type="ECO:0000256" key="1">
    <source>
        <dbReference type="SAM" id="MobiDB-lite"/>
    </source>
</evidence>
<name>A0A318SYL8_9RHOB</name>
<proteinExistence type="predicted"/>
<gene>
    <name evidence="2" type="ORF">DFP88_11127</name>
</gene>
<reference evidence="2 3" key="1">
    <citation type="submission" date="2018-06" db="EMBL/GenBank/DDBJ databases">
        <title>Genomic Encyclopedia of Type Strains, Phase III (KMG-III): the genomes of soil and plant-associated and newly described type strains.</title>
        <authorList>
            <person name="Whitman W."/>
        </authorList>
    </citation>
    <scope>NUCLEOTIDE SEQUENCE [LARGE SCALE GENOMIC DNA]</scope>
    <source>
        <strain evidence="2 3">CECT 9025</strain>
    </source>
</reference>
<evidence type="ECO:0008006" key="4">
    <source>
        <dbReference type="Google" id="ProtNLM"/>
    </source>
</evidence>
<sequence length="114" mass="12619">MKYVRGADKLGARLRRMPREVQREVDAANAKSAQELARIARVLHPGKGEHKADITVTPQDDGHLVDFGAKAKVTEGDRGPRAFVNPALKVSRKRHRNRAKRAMKKAVARVFTGG</sequence>
<dbReference type="Proteomes" id="UP000248311">
    <property type="component" value="Unassembled WGS sequence"/>
</dbReference>
<comment type="caution">
    <text evidence="2">The sequence shown here is derived from an EMBL/GenBank/DDBJ whole genome shotgun (WGS) entry which is preliminary data.</text>
</comment>
<evidence type="ECO:0000313" key="3">
    <source>
        <dbReference type="Proteomes" id="UP000248311"/>
    </source>
</evidence>